<dbReference type="Proteomes" id="UP000242502">
    <property type="component" value="Unassembled WGS sequence"/>
</dbReference>
<dbReference type="InterPro" id="IPR018958">
    <property type="entry name" value="Knr4/Smi1-like_dom"/>
</dbReference>
<evidence type="ECO:0000259" key="1">
    <source>
        <dbReference type="Pfam" id="PF09346"/>
    </source>
</evidence>
<proteinExistence type="predicted"/>
<dbReference type="Pfam" id="PF09346">
    <property type="entry name" value="SMI1_KNR4"/>
    <property type="match status" value="1"/>
</dbReference>
<protein>
    <recommendedName>
        <fullName evidence="1">Knr4/Smi1-like domain-containing protein</fullName>
    </recommendedName>
</protein>
<name>A0A1D2QM19_9GAMM</name>
<evidence type="ECO:0000313" key="2">
    <source>
        <dbReference type="EMBL" id="ODS22612.1"/>
    </source>
</evidence>
<dbReference type="EMBL" id="MDLC01000063">
    <property type="protein sequence ID" value="ODS22612.1"/>
    <property type="molecule type" value="Genomic_DNA"/>
</dbReference>
<reference evidence="2 3" key="1">
    <citation type="journal article" date="2016" name="Appl. Environ. Microbiol.">
        <title>Lack of Overt Genome Reduction in the Bryostatin-Producing Bryozoan Symbiont "Candidatus Endobugula sertula".</title>
        <authorList>
            <person name="Miller I.J."/>
            <person name="Vanee N."/>
            <person name="Fong S.S."/>
            <person name="Lim-Fong G.E."/>
            <person name="Kwan J.C."/>
        </authorList>
    </citation>
    <scope>NUCLEOTIDE SEQUENCE [LARGE SCALE GENOMIC DNA]</scope>
    <source>
        <strain evidence="2">AB1-4</strain>
    </source>
</reference>
<sequence>MSKIKFHRKLDEILSFVEAGNNNFAKHLNKGVDENYIKEQLLDINISPNSEILWLYSWKNGMLVEKGTPLDDIQFFPGYHFLSIDDAILQYSLIKGDDRWNSSWLPFMANGAGDYYMVDLSALETVKAPVLSFFSEESECDIEYECIDKMTSTFLEGFRKKIIYYDQYGYLEMDDDKYCLLAGNINPTIDFWKYD</sequence>
<organism evidence="2 3">
    <name type="scientific">Candidatus Endobugula sertula</name>
    <name type="common">Bugula neritina bacterial symbiont</name>
    <dbReference type="NCBI Taxonomy" id="62101"/>
    <lineage>
        <taxon>Bacteria</taxon>
        <taxon>Pseudomonadati</taxon>
        <taxon>Pseudomonadota</taxon>
        <taxon>Gammaproteobacteria</taxon>
        <taxon>Cellvibrionales</taxon>
        <taxon>Cellvibrionaceae</taxon>
        <taxon>Candidatus Endobugula</taxon>
    </lineage>
</organism>
<gene>
    <name evidence="2" type="ORF">AB835_13220</name>
</gene>
<dbReference type="AlphaFoldDB" id="A0A1D2QM19"/>
<evidence type="ECO:0000313" key="3">
    <source>
        <dbReference type="Proteomes" id="UP000242502"/>
    </source>
</evidence>
<comment type="caution">
    <text evidence="2">The sequence shown here is derived from an EMBL/GenBank/DDBJ whole genome shotgun (WGS) entry which is preliminary data.</text>
</comment>
<dbReference type="STRING" id="62101.AB835_13220"/>
<accession>A0A1D2QM19</accession>
<feature type="domain" description="Knr4/Smi1-like" evidence="1">
    <location>
        <begin position="45"/>
        <end position="141"/>
    </location>
</feature>